<feature type="transmembrane region" description="Helical" evidence="1">
    <location>
        <begin position="20"/>
        <end position="40"/>
    </location>
</feature>
<keyword evidence="3" id="KW-1185">Reference proteome</keyword>
<organism evidence="2 3">
    <name type="scientific">Thermosynechococcus sichuanensis E542</name>
    <dbReference type="NCBI Taxonomy" id="2016101"/>
    <lineage>
        <taxon>Bacteria</taxon>
        <taxon>Bacillati</taxon>
        <taxon>Cyanobacteriota</taxon>
        <taxon>Cyanophyceae</taxon>
        <taxon>Acaryochloridales</taxon>
        <taxon>Thermosynechococcaceae</taxon>
        <taxon>Thermosynechococcus</taxon>
        <taxon>Thermosynechococcus sichuanensis</taxon>
    </lineage>
</organism>
<evidence type="ECO:0000313" key="2">
    <source>
        <dbReference type="EMBL" id="QLL29473.1"/>
    </source>
</evidence>
<dbReference type="Proteomes" id="UP000261812">
    <property type="component" value="Chromosome"/>
</dbReference>
<sequence>MATDFNRGIMKFDDADSPAMIAISAVLILGFIAALIWWALHTAYA</sequence>
<keyword evidence="1" id="KW-0472">Membrane</keyword>
<protein>
    <recommendedName>
        <fullName evidence="4">RNA polymerase subunit sigma</fullName>
    </recommendedName>
</protein>
<gene>
    <name evidence="2" type="ORF">D3A95_13340</name>
</gene>
<proteinExistence type="predicted"/>
<evidence type="ECO:0000256" key="1">
    <source>
        <dbReference type="SAM" id="Phobius"/>
    </source>
</evidence>
<dbReference type="RefSeq" id="WP_181495072.1">
    <property type="nucleotide sequence ID" value="NZ_CP032152.1"/>
</dbReference>
<reference evidence="3" key="1">
    <citation type="submission" date="2018-09" db="EMBL/GenBank/DDBJ databases">
        <title>Complete genome sequence of thermophilic cyanobacteria strain Thermosynechococcus elongatus PKUAC-SCTE542.</title>
        <authorList>
            <person name="Liang Y."/>
            <person name="Tang J."/>
            <person name="Daroch M."/>
        </authorList>
    </citation>
    <scope>NUCLEOTIDE SEQUENCE [LARGE SCALE GENOMIC DNA]</scope>
    <source>
        <strain evidence="3">E542</strain>
    </source>
</reference>
<evidence type="ECO:0000313" key="3">
    <source>
        <dbReference type="Proteomes" id="UP000261812"/>
    </source>
</evidence>
<dbReference type="EMBL" id="CP032152">
    <property type="protein sequence ID" value="QLL29473.1"/>
    <property type="molecule type" value="Genomic_DNA"/>
</dbReference>
<keyword evidence="1" id="KW-1133">Transmembrane helix</keyword>
<evidence type="ECO:0008006" key="4">
    <source>
        <dbReference type="Google" id="ProtNLM"/>
    </source>
</evidence>
<dbReference type="KEGG" id="tsq:D3A95_13340"/>
<name>A0A7D6IQP1_9CYAN</name>
<keyword evidence="1" id="KW-0812">Transmembrane</keyword>
<dbReference type="AlphaFoldDB" id="A0A7D6IQP1"/>
<accession>A0A7D6IQP1</accession>